<keyword evidence="2" id="KW-0732">Signal</keyword>
<gene>
    <name evidence="3" type="ORF">BDZ94DRAFT_1213877</name>
</gene>
<comment type="similarity">
    <text evidence="1">Belongs to the arginase family.</text>
</comment>
<dbReference type="PANTHER" id="PTHR11358:SF30">
    <property type="entry name" value="AGMATINASE 1-RELATED"/>
    <property type="match status" value="1"/>
</dbReference>
<keyword evidence="4" id="KW-1185">Reference proteome</keyword>
<evidence type="ECO:0000256" key="1">
    <source>
        <dbReference type="PROSITE-ProRule" id="PRU00742"/>
    </source>
</evidence>
<protein>
    <recommendedName>
        <fullName evidence="5">Agmatinase</fullName>
    </recommendedName>
</protein>
<sequence length="142" mass="15574">MKYLLLVLCLSVLLTLVHPHDHSSYGDQMPLGYVRFPLEPLDRYIKGGLTSAESIFSGITTFAKLPWVRCLTQEEHIPIDIAFLGAPFDTGTSYRPGARFGPAGIRAGSRRLTLIGGYNVPLEANPFRSGLRIVDCGDIPVT</sequence>
<name>A0A9P6CMH6_9AGAR</name>
<dbReference type="PROSITE" id="PS51409">
    <property type="entry name" value="ARGINASE_2"/>
    <property type="match status" value="1"/>
</dbReference>
<dbReference type="GO" id="GO:0046872">
    <property type="term" value="F:metal ion binding"/>
    <property type="evidence" value="ECO:0007669"/>
    <property type="project" value="InterPro"/>
</dbReference>
<accession>A0A9P6CMH6</accession>
<dbReference type="Pfam" id="PF00491">
    <property type="entry name" value="Arginase"/>
    <property type="match status" value="1"/>
</dbReference>
<reference evidence="3" key="1">
    <citation type="submission" date="2020-11" db="EMBL/GenBank/DDBJ databases">
        <authorList>
            <consortium name="DOE Joint Genome Institute"/>
            <person name="Ahrendt S."/>
            <person name="Riley R."/>
            <person name="Andreopoulos W."/>
            <person name="Labutti K."/>
            <person name="Pangilinan J."/>
            <person name="Ruiz-Duenas F.J."/>
            <person name="Barrasa J.M."/>
            <person name="Sanchez-Garcia M."/>
            <person name="Camarero S."/>
            <person name="Miyauchi S."/>
            <person name="Serrano A."/>
            <person name="Linde D."/>
            <person name="Babiker R."/>
            <person name="Drula E."/>
            <person name="Ayuso-Fernandez I."/>
            <person name="Pacheco R."/>
            <person name="Padilla G."/>
            <person name="Ferreira P."/>
            <person name="Barriuso J."/>
            <person name="Kellner H."/>
            <person name="Castanera R."/>
            <person name="Alfaro M."/>
            <person name="Ramirez L."/>
            <person name="Pisabarro A.G."/>
            <person name="Kuo A."/>
            <person name="Tritt A."/>
            <person name="Lipzen A."/>
            <person name="He G."/>
            <person name="Yan M."/>
            <person name="Ng V."/>
            <person name="Cullen D."/>
            <person name="Martin F."/>
            <person name="Rosso M.-N."/>
            <person name="Henrissat B."/>
            <person name="Hibbett D."/>
            <person name="Martinez A.T."/>
            <person name="Grigoriev I.V."/>
        </authorList>
    </citation>
    <scope>NUCLEOTIDE SEQUENCE</scope>
    <source>
        <strain evidence="3">CBS 247.69</strain>
    </source>
</reference>
<dbReference type="PANTHER" id="PTHR11358">
    <property type="entry name" value="ARGINASE/AGMATINASE"/>
    <property type="match status" value="1"/>
</dbReference>
<dbReference type="AlphaFoldDB" id="A0A9P6CMH6"/>
<proteinExistence type="inferred from homology"/>
<dbReference type="EMBL" id="MU150244">
    <property type="protein sequence ID" value="KAF9465954.1"/>
    <property type="molecule type" value="Genomic_DNA"/>
</dbReference>
<dbReference type="GO" id="GO:0008783">
    <property type="term" value="F:agmatinase activity"/>
    <property type="evidence" value="ECO:0007669"/>
    <property type="project" value="TreeGrafter"/>
</dbReference>
<evidence type="ECO:0000256" key="2">
    <source>
        <dbReference type="SAM" id="SignalP"/>
    </source>
</evidence>
<evidence type="ECO:0000313" key="3">
    <source>
        <dbReference type="EMBL" id="KAF9465954.1"/>
    </source>
</evidence>
<dbReference type="InterPro" id="IPR006035">
    <property type="entry name" value="Ureohydrolase"/>
</dbReference>
<comment type="caution">
    <text evidence="3">The sequence shown here is derived from an EMBL/GenBank/DDBJ whole genome shotgun (WGS) entry which is preliminary data.</text>
</comment>
<feature type="signal peptide" evidence="2">
    <location>
        <begin position="1"/>
        <end position="19"/>
    </location>
</feature>
<evidence type="ECO:0008006" key="5">
    <source>
        <dbReference type="Google" id="ProtNLM"/>
    </source>
</evidence>
<evidence type="ECO:0000313" key="4">
    <source>
        <dbReference type="Proteomes" id="UP000807353"/>
    </source>
</evidence>
<dbReference type="GO" id="GO:0033389">
    <property type="term" value="P:putrescine biosynthetic process from arginine, via agmatine"/>
    <property type="evidence" value="ECO:0007669"/>
    <property type="project" value="TreeGrafter"/>
</dbReference>
<dbReference type="InterPro" id="IPR023696">
    <property type="entry name" value="Ureohydrolase_dom_sf"/>
</dbReference>
<dbReference type="SUPFAM" id="SSF52768">
    <property type="entry name" value="Arginase/deacetylase"/>
    <property type="match status" value="1"/>
</dbReference>
<dbReference type="Proteomes" id="UP000807353">
    <property type="component" value="Unassembled WGS sequence"/>
</dbReference>
<dbReference type="OrthoDB" id="288726at2759"/>
<dbReference type="Gene3D" id="3.40.800.10">
    <property type="entry name" value="Ureohydrolase domain"/>
    <property type="match status" value="1"/>
</dbReference>
<organism evidence="3 4">
    <name type="scientific">Collybia nuda</name>
    <dbReference type="NCBI Taxonomy" id="64659"/>
    <lineage>
        <taxon>Eukaryota</taxon>
        <taxon>Fungi</taxon>
        <taxon>Dikarya</taxon>
        <taxon>Basidiomycota</taxon>
        <taxon>Agaricomycotina</taxon>
        <taxon>Agaricomycetes</taxon>
        <taxon>Agaricomycetidae</taxon>
        <taxon>Agaricales</taxon>
        <taxon>Tricholomatineae</taxon>
        <taxon>Clitocybaceae</taxon>
        <taxon>Collybia</taxon>
    </lineage>
</organism>
<feature type="chain" id="PRO_5040142450" description="Agmatinase" evidence="2">
    <location>
        <begin position="20"/>
        <end position="142"/>
    </location>
</feature>